<accession>A0A543FKG4</accession>
<dbReference type="EMBL" id="VFPE01000001">
    <property type="protein sequence ID" value="TQM34194.1"/>
    <property type="molecule type" value="Genomic_DNA"/>
</dbReference>
<keyword evidence="3" id="KW-1003">Cell membrane</keyword>
<dbReference type="Proteomes" id="UP000320235">
    <property type="component" value="Unassembled WGS sequence"/>
</dbReference>
<evidence type="ECO:0000256" key="7">
    <source>
        <dbReference type="RuleBase" id="RU363032"/>
    </source>
</evidence>
<dbReference type="Pfam" id="PF12911">
    <property type="entry name" value="OppC_N"/>
    <property type="match status" value="1"/>
</dbReference>
<feature type="transmembrane region" description="Helical" evidence="7">
    <location>
        <begin position="146"/>
        <end position="166"/>
    </location>
</feature>
<keyword evidence="2 7" id="KW-0813">Transport</keyword>
<reference evidence="10 11" key="1">
    <citation type="submission" date="2019-06" db="EMBL/GenBank/DDBJ databases">
        <title>Sequencing the genomes of 1000 actinobacteria strains.</title>
        <authorList>
            <person name="Klenk H.-P."/>
        </authorList>
    </citation>
    <scope>NUCLEOTIDE SEQUENCE [LARGE SCALE GENOMIC DNA]</scope>
    <source>
        <strain evidence="10 11">DSM 105492</strain>
    </source>
</reference>
<name>A0A543FKG4_9MICO</name>
<evidence type="ECO:0000313" key="11">
    <source>
        <dbReference type="Proteomes" id="UP000320235"/>
    </source>
</evidence>
<dbReference type="AlphaFoldDB" id="A0A543FKG4"/>
<feature type="compositionally biased region" description="Low complexity" evidence="8">
    <location>
        <begin position="1"/>
        <end position="26"/>
    </location>
</feature>
<keyword evidence="11" id="KW-1185">Reference proteome</keyword>
<evidence type="ECO:0000256" key="4">
    <source>
        <dbReference type="ARBA" id="ARBA00022692"/>
    </source>
</evidence>
<dbReference type="GO" id="GO:0005886">
    <property type="term" value="C:plasma membrane"/>
    <property type="evidence" value="ECO:0007669"/>
    <property type="project" value="UniProtKB-SubCell"/>
</dbReference>
<evidence type="ECO:0000256" key="1">
    <source>
        <dbReference type="ARBA" id="ARBA00004651"/>
    </source>
</evidence>
<dbReference type="PROSITE" id="PS50928">
    <property type="entry name" value="ABC_TM1"/>
    <property type="match status" value="1"/>
</dbReference>
<feature type="region of interest" description="Disordered" evidence="8">
    <location>
        <begin position="1"/>
        <end position="31"/>
    </location>
</feature>
<protein>
    <submittedName>
        <fullName evidence="10">Peptide/nickel transport system permease protein</fullName>
    </submittedName>
</protein>
<proteinExistence type="inferred from homology"/>
<evidence type="ECO:0000256" key="2">
    <source>
        <dbReference type="ARBA" id="ARBA00022448"/>
    </source>
</evidence>
<dbReference type="GO" id="GO:0055085">
    <property type="term" value="P:transmembrane transport"/>
    <property type="evidence" value="ECO:0007669"/>
    <property type="project" value="InterPro"/>
</dbReference>
<dbReference type="CDD" id="cd06261">
    <property type="entry name" value="TM_PBP2"/>
    <property type="match status" value="1"/>
</dbReference>
<organism evidence="10 11">
    <name type="scientific">Microbacterium kyungheense</name>
    <dbReference type="NCBI Taxonomy" id="1263636"/>
    <lineage>
        <taxon>Bacteria</taxon>
        <taxon>Bacillati</taxon>
        <taxon>Actinomycetota</taxon>
        <taxon>Actinomycetes</taxon>
        <taxon>Micrococcales</taxon>
        <taxon>Microbacteriaceae</taxon>
        <taxon>Microbacterium</taxon>
    </lineage>
</organism>
<keyword evidence="4 7" id="KW-0812">Transmembrane</keyword>
<comment type="caution">
    <text evidence="10">The sequence shown here is derived from an EMBL/GenBank/DDBJ whole genome shotgun (WGS) entry which is preliminary data.</text>
</comment>
<dbReference type="InterPro" id="IPR025966">
    <property type="entry name" value="OppC_N"/>
</dbReference>
<feature type="transmembrane region" description="Helical" evidence="7">
    <location>
        <begin position="273"/>
        <end position="297"/>
    </location>
</feature>
<dbReference type="SUPFAM" id="SSF161098">
    <property type="entry name" value="MetI-like"/>
    <property type="match status" value="1"/>
</dbReference>
<dbReference type="PANTHER" id="PTHR43386:SF1">
    <property type="entry name" value="D,D-DIPEPTIDE TRANSPORT SYSTEM PERMEASE PROTEIN DDPC-RELATED"/>
    <property type="match status" value="1"/>
</dbReference>
<gene>
    <name evidence="10" type="ORF">FB391_0481</name>
</gene>
<dbReference type="OrthoDB" id="9812701at2"/>
<dbReference type="InterPro" id="IPR050366">
    <property type="entry name" value="BP-dependent_transpt_permease"/>
</dbReference>
<comment type="similarity">
    <text evidence="7">Belongs to the binding-protein-dependent transport system permease family.</text>
</comment>
<dbReference type="PANTHER" id="PTHR43386">
    <property type="entry name" value="OLIGOPEPTIDE TRANSPORT SYSTEM PERMEASE PROTEIN APPC"/>
    <property type="match status" value="1"/>
</dbReference>
<keyword evidence="6 7" id="KW-0472">Membrane</keyword>
<evidence type="ECO:0000256" key="6">
    <source>
        <dbReference type="ARBA" id="ARBA00023136"/>
    </source>
</evidence>
<evidence type="ECO:0000256" key="5">
    <source>
        <dbReference type="ARBA" id="ARBA00022989"/>
    </source>
</evidence>
<dbReference type="RefSeq" id="WP_141892680.1">
    <property type="nucleotide sequence ID" value="NZ_BAABLH010000001.1"/>
</dbReference>
<dbReference type="InterPro" id="IPR000515">
    <property type="entry name" value="MetI-like"/>
</dbReference>
<feature type="transmembrane region" description="Helical" evidence="7">
    <location>
        <begin position="228"/>
        <end position="253"/>
    </location>
</feature>
<feature type="domain" description="ABC transmembrane type-1" evidence="9">
    <location>
        <begin position="107"/>
        <end position="297"/>
    </location>
</feature>
<comment type="subcellular location">
    <subcellularLocation>
        <location evidence="1 7">Cell membrane</location>
        <topology evidence="1 7">Multi-pass membrane protein</topology>
    </subcellularLocation>
</comment>
<keyword evidence="5 7" id="KW-1133">Transmembrane helix</keyword>
<evidence type="ECO:0000256" key="3">
    <source>
        <dbReference type="ARBA" id="ARBA00022475"/>
    </source>
</evidence>
<feature type="transmembrane region" description="Helical" evidence="7">
    <location>
        <begin position="109"/>
        <end position="134"/>
    </location>
</feature>
<evidence type="ECO:0000313" key="10">
    <source>
        <dbReference type="EMBL" id="TQM34194.1"/>
    </source>
</evidence>
<evidence type="ECO:0000256" key="8">
    <source>
        <dbReference type="SAM" id="MobiDB-lite"/>
    </source>
</evidence>
<feature type="transmembrane region" description="Helical" evidence="7">
    <location>
        <begin position="45"/>
        <end position="67"/>
    </location>
</feature>
<dbReference type="InterPro" id="IPR035906">
    <property type="entry name" value="MetI-like_sf"/>
</dbReference>
<evidence type="ECO:0000259" key="9">
    <source>
        <dbReference type="PROSITE" id="PS50928"/>
    </source>
</evidence>
<sequence>MTTVTTPAADTAATTPAGAAKAARTAKGSGSPFRRGLRRFTHNRLAVFGLIILGFFLVFCFIGPLVYPTDQVHTDLSSTMLPPGTDGHPLGTDDVGYDVLGRLMIAGQVSIIIGLAAGVLATVIGTLWGAISGYVGGAVDAVMMRIVDAGIAIPATFLLLILSAIMKPSVPLMIVVIGLVSWLVPARLVRAESISLKSREYVLALRAMGGTHGRAVMKHIVPNTVGTIVVNATFQVADAILLVAYVSFLGMGLQKPATDWGAMLTGGMQYTYAGAWWLIFPAGLCIVLVVVAFNAIGDGLRDFFDVKGRDR</sequence>
<dbReference type="Pfam" id="PF00528">
    <property type="entry name" value="BPD_transp_1"/>
    <property type="match status" value="1"/>
</dbReference>
<feature type="transmembrane region" description="Helical" evidence="7">
    <location>
        <begin position="172"/>
        <end position="189"/>
    </location>
</feature>
<dbReference type="Gene3D" id="1.10.3720.10">
    <property type="entry name" value="MetI-like"/>
    <property type="match status" value="1"/>
</dbReference>